<sequence length="671" mass="72387">MRQSAGYDSIINEKSTTMKKSVAITLGVVIVGAGSWIGATWYTGKRIEESSQRHLAEANEKLAKLTPLFGLRIDQLKYERSLFSTQARYGLSLVKNDKSLDAMPAGMIEFDAVIEHGPFPKTALSRGAVAPKLAYVHAEIAKTDNLKEVFALTKDISPLISDAMVSYSGTTSSTSKIAPVSTTVQNNTIDFSGMVITGTFDRSLEAVTAHGVMDKLAIDGTKSNDPVVMAITGMTMDVNSRMGKFGVSMGDSDIKIKRIDVTKKSDDMKVSLDNFGYGVKLSEDDKSINVQAAYQTGDITVNDVPLGNGQAVIKLAKLDGQAVKTLSDTYNQLMRQYMAHTEDEGLKDEQVEAMLDSAGKLLAGNPSFSIDPLSWKTAKGESKLNFTLDLANPPDVKNLTPQEIAVKAIKRIDATLIISKPMVQDLVTQYAIKKEGIAADQAAKDADETVRQMSGMAEMFNVGKNDGDNIVGKFTFADGMGNLNGKEIPADELFSGLLGAAGMGSMDHDDEDESMPGMGQDEPADGATPALPGVMQDFNLDTVSSLLDDMGYTVNKTDGDQGPVLVLDAGTTGASDLRLEFLCNDFTEKCLDLVMTATYKTKKPVTLKAINSWNQEYRWTRAYLDDKNQAVLQMDMNAEGGIGKDNLQILLNTFISIAEDFNDVAKGASAK</sequence>
<dbReference type="CDD" id="cd17511">
    <property type="entry name" value="YbjN_AmyR-like"/>
    <property type="match status" value="1"/>
</dbReference>
<dbReference type="InterPro" id="IPR010352">
    <property type="entry name" value="DUF945"/>
</dbReference>
<dbReference type="AlphaFoldDB" id="A0A6S7ANA9"/>
<evidence type="ECO:0000313" key="2">
    <source>
        <dbReference type="EMBL" id="CAB3727468.1"/>
    </source>
</evidence>
<protein>
    <recommendedName>
        <fullName evidence="4">Protein YdgA</fullName>
    </recommendedName>
</protein>
<proteinExistence type="predicted"/>
<organism evidence="2 3">
    <name type="scientific">Achromobacter kerstersii</name>
    <dbReference type="NCBI Taxonomy" id="1353890"/>
    <lineage>
        <taxon>Bacteria</taxon>
        <taxon>Pseudomonadati</taxon>
        <taxon>Pseudomonadota</taxon>
        <taxon>Betaproteobacteria</taxon>
        <taxon>Burkholderiales</taxon>
        <taxon>Alcaligenaceae</taxon>
        <taxon>Achromobacter</taxon>
    </lineage>
</organism>
<name>A0A6S7ANA9_9BURK</name>
<accession>A0A6S7ANA9</accession>
<gene>
    <name evidence="2" type="ORF">LMG3441_04364</name>
</gene>
<keyword evidence="1" id="KW-0472">Membrane</keyword>
<evidence type="ECO:0008006" key="4">
    <source>
        <dbReference type="Google" id="ProtNLM"/>
    </source>
</evidence>
<dbReference type="EMBL" id="CADIJQ010000008">
    <property type="protein sequence ID" value="CAB3727468.1"/>
    <property type="molecule type" value="Genomic_DNA"/>
</dbReference>
<keyword evidence="1" id="KW-1133">Transmembrane helix</keyword>
<keyword evidence="1" id="KW-0812">Transmembrane</keyword>
<dbReference type="Proteomes" id="UP000494269">
    <property type="component" value="Unassembled WGS sequence"/>
</dbReference>
<dbReference type="Pfam" id="PF06097">
    <property type="entry name" value="DUF945"/>
    <property type="match status" value="1"/>
</dbReference>
<keyword evidence="3" id="KW-1185">Reference proteome</keyword>
<dbReference type="Pfam" id="PF10722">
    <property type="entry name" value="YbjN"/>
    <property type="match status" value="1"/>
</dbReference>
<evidence type="ECO:0000256" key="1">
    <source>
        <dbReference type="SAM" id="Phobius"/>
    </source>
</evidence>
<reference evidence="2 3" key="1">
    <citation type="submission" date="2020-04" db="EMBL/GenBank/DDBJ databases">
        <authorList>
            <person name="De Canck E."/>
        </authorList>
    </citation>
    <scope>NUCLEOTIDE SEQUENCE [LARGE SCALE GENOMIC DNA]</scope>
    <source>
        <strain evidence="2 3">LMG 3441</strain>
    </source>
</reference>
<evidence type="ECO:0000313" key="3">
    <source>
        <dbReference type="Proteomes" id="UP000494269"/>
    </source>
</evidence>
<dbReference type="InterPro" id="IPR019660">
    <property type="entry name" value="Put_sensory_transdc_reg_YbjN"/>
</dbReference>
<feature type="transmembrane region" description="Helical" evidence="1">
    <location>
        <begin position="21"/>
        <end position="42"/>
    </location>
</feature>